<sequence>MSVVTLSSKSHNLNLKVIEKGLHVFSISFKDKSGKEHEIIIGPEKPEDAVKDRRFLHSLVGRYCNRLPHADLTLPGGTVFKPESFGSPETSLHGGPAAGGWDQKTLQRLSPQEVTLFSKSEIETLKTQYGEEAAGVWAYESPDGEGGHVGKVRAEVAIAVRDAADEGAVGEVILVYRAKLLSGEETALNLTQHWAFNLEASENARNGPGPMTDVKQHLYQLNSTQCLELAAGTALPTGHLVDAAKWRSGACNFKNTKKVGDPYPENGLDDFSVFDRRMTPKESKVVVDGSVDQVGNAFTGDATTGKLGEKVATLSSEKTGLSLEFQTNQSGVQYWSGHGGYDKSDSRRRVHGGKGEAGVGDGYDEPPALAMEFHEIYGAWMHPELKNIGWNTVLKKDQVYNNWVKMTIKSA</sequence>
<gene>
    <name evidence="1" type="ORF">QFC19_002927</name>
</gene>
<comment type="caution">
    <text evidence="1">The sequence shown here is derived from an EMBL/GenBank/DDBJ whole genome shotgun (WGS) entry which is preliminary data.</text>
</comment>
<evidence type="ECO:0000313" key="2">
    <source>
        <dbReference type="Proteomes" id="UP001241377"/>
    </source>
</evidence>
<accession>A0ACC2W8X1</accession>
<reference evidence="1" key="1">
    <citation type="submission" date="2023-04" db="EMBL/GenBank/DDBJ databases">
        <title>Draft Genome sequencing of Naganishia species isolated from polar environments using Oxford Nanopore Technology.</title>
        <authorList>
            <person name="Leo P."/>
            <person name="Venkateswaran K."/>
        </authorList>
    </citation>
    <scope>NUCLEOTIDE SEQUENCE</scope>
    <source>
        <strain evidence="1">MNA-CCFEE 5261</strain>
    </source>
</reference>
<evidence type="ECO:0000313" key="1">
    <source>
        <dbReference type="EMBL" id="KAJ9107057.1"/>
    </source>
</evidence>
<protein>
    <submittedName>
        <fullName evidence="1">Uncharacterized protein</fullName>
    </submittedName>
</protein>
<proteinExistence type="predicted"/>
<name>A0ACC2W8X1_9TREE</name>
<keyword evidence="2" id="KW-1185">Reference proteome</keyword>
<dbReference type="Proteomes" id="UP001241377">
    <property type="component" value="Unassembled WGS sequence"/>
</dbReference>
<organism evidence="1 2">
    <name type="scientific">Naganishia cerealis</name>
    <dbReference type="NCBI Taxonomy" id="610337"/>
    <lineage>
        <taxon>Eukaryota</taxon>
        <taxon>Fungi</taxon>
        <taxon>Dikarya</taxon>
        <taxon>Basidiomycota</taxon>
        <taxon>Agaricomycotina</taxon>
        <taxon>Tremellomycetes</taxon>
        <taxon>Filobasidiales</taxon>
        <taxon>Filobasidiaceae</taxon>
        <taxon>Naganishia</taxon>
    </lineage>
</organism>
<dbReference type="EMBL" id="JASBWR010000026">
    <property type="protein sequence ID" value="KAJ9107057.1"/>
    <property type="molecule type" value="Genomic_DNA"/>
</dbReference>